<dbReference type="InterPro" id="IPR045864">
    <property type="entry name" value="aa-tRNA-synth_II/BPL/LPL"/>
</dbReference>
<keyword evidence="4" id="KW-0067">ATP-binding</keyword>
<protein>
    <recommendedName>
        <fullName evidence="9">Probable proline--tRNA ligase, mitochondrial</fullName>
        <ecNumber evidence="1">6.1.1.15</ecNumber>
    </recommendedName>
    <alternativeName>
        <fullName evidence="7">Prolyl-tRNA synthetase</fullName>
    </alternativeName>
</protein>
<dbReference type="GO" id="GO:0004827">
    <property type="term" value="F:proline-tRNA ligase activity"/>
    <property type="evidence" value="ECO:0007669"/>
    <property type="project" value="UniProtKB-EC"/>
</dbReference>
<organism evidence="11">
    <name type="scientific">Aplanochytrium stocchinoi</name>
    <dbReference type="NCBI Taxonomy" id="215587"/>
    <lineage>
        <taxon>Eukaryota</taxon>
        <taxon>Sar</taxon>
        <taxon>Stramenopiles</taxon>
        <taxon>Bigyra</taxon>
        <taxon>Labyrinthulomycetes</taxon>
        <taxon>Thraustochytrida</taxon>
        <taxon>Thraustochytriidae</taxon>
        <taxon>Aplanochytrium</taxon>
    </lineage>
</organism>
<evidence type="ECO:0000256" key="8">
    <source>
        <dbReference type="ARBA" id="ARBA00047671"/>
    </source>
</evidence>
<dbReference type="PRINTS" id="PR01046">
    <property type="entry name" value="TRNASYNTHPRO"/>
</dbReference>
<evidence type="ECO:0000256" key="3">
    <source>
        <dbReference type="ARBA" id="ARBA00022741"/>
    </source>
</evidence>
<dbReference type="GO" id="GO:0005739">
    <property type="term" value="C:mitochondrion"/>
    <property type="evidence" value="ECO:0007669"/>
    <property type="project" value="TreeGrafter"/>
</dbReference>
<dbReference type="EC" id="6.1.1.15" evidence="1"/>
<evidence type="ECO:0000259" key="10">
    <source>
        <dbReference type="PROSITE" id="PS50862"/>
    </source>
</evidence>
<evidence type="ECO:0000256" key="6">
    <source>
        <dbReference type="ARBA" id="ARBA00023146"/>
    </source>
</evidence>
<feature type="domain" description="Aminoacyl-transfer RNA synthetases class-II family profile" evidence="10">
    <location>
        <begin position="49"/>
        <end position="343"/>
    </location>
</feature>
<accession>A0A7S3LST8</accession>
<evidence type="ECO:0000256" key="5">
    <source>
        <dbReference type="ARBA" id="ARBA00022917"/>
    </source>
</evidence>
<dbReference type="InterPro" id="IPR004500">
    <property type="entry name" value="Pro-tRNA-synth_IIa_bac-type"/>
</dbReference>
<keyword evidence="2" id="KW-0436">Ligase</keyword>
<dbReference type="SUPFAM" id="SSF55681">
    <property type="entry name" value="Class II aaRS and biotin synthetases"/>
    <property type="match status" value="1"/>
</dbReference>
<comment type="catalytic activity">
    <reaction evidence="8">
        <text>tRNA(Pro) + L-proline + ATP = L-prolyl-tRNA(Pro) + AMP + diphosphate</text>
        <dbReference type="Rhea" id="RHEA:14305"/>
        <dbReference type="Rhea" id="RHEA-COMP:9700"/>
        <dbReference type="Rhea" id="RHEA-COMP:9702"/>
        <dbReference type="ChEBI" id="CHEBI:30616"/>
        <dbReference type="ChEBI" id="CHEBI:33019"/>
        <dbReference type="ChEBI" id="CHEBI:60039"/>
        <dbReference type="ChEBI" id="CHEBI:78442"/>
        <dbReference type="ChEBI" id="CHEBI:78532"/>
        <dbReference type="ChEBI" id="CHEBI:456215"/>
        <dbReference type="EC" id="6.1.1.15"/>
    </reaction>
</comment>
<keyword evidence="5" id="KW-0648">Protein biosynthesis</keyword>
<gene>
    <name evidence="11" type="ORF">ASTO00021_LOCUS9015</name>
</gene>
<evidence type="ECO:0000256" key="7">
    <source>
        <dbReference type="ARBA" id="ARBA00029731"/>
    </source>
</evidence>
<proteinExistence type="predicted"/>
<evidence type="ECO:0000256" key="2">
    <source>
        <dbReference type="ARBA" id="ARBA00022598"/>
    </source>
</evidence>
<dbReference type="NCBIfam" id="TIGR00409">
    <property type="entry name" value="proS_fam_II"/>
    <property type="match status" value="1"/>
</dbReference>
<dbReference type="SUPFAM" id="SSF52954">
    <property type="entry name" value="Class II aaRS ABD-related"/>
    <property type="match status" value="1"/>
</dbReference>
<keyword evidence="3" id="KW-0547">Nucleotide-binding</keyword>
<dbReference type="InterPro" id="IPR033730">
    <property type="entry name" value="ProRS_core_prok"/>
</dbReference>
<dbReference type="InterPro" id="IPR002316">
    <property type="entry name" value="Pro-tRNA-ligase_IIa"/>
</dbReference>
<dbReference type="InterPro" id="IPR050062">
    <property type="entry name" value="Pro-tRNA_synthetase"/>
</dbReference>
<evidence type="ECO:0000256" key="9">
    <source>
        <dbReference type="ARBA" id="ARBA00071545"/>
    </source>
</evidence>
<dbReference type="GO" id="GO:0005524">
    <property type="term" value="F:ATP binding"/>
    <property type="evidence" value="ECO:0007669"/>
    <property type="project" value="UniProtKB-KW"/>
</dbReference>
<reference evidence="11" key="1">
    <citation type="submission" date="2021-01" db="EMBL/GenBank/DDBJ databases">
        <authorList>
            <person name="Corre E."/>
            <person name="Pelletier E."/>
            <person name="Niang G."/>
            <person name="Scheremetjew M."/>
            <person name="Finn R."/>
            <person name="Kale V."/>
            <person name="Holt S."/>
            <person name="Cochrane G."/>
            <person name="Meng A."/>
            <person name="Brown T."/>
            <person name="Cohen L."/>
        </authorList>
    </citation>
    <scope>NUCLEOTIDE SEQUENCE</scope>
    <source>
        <strain evidence="11">GSBS06</strain>
    </source>
</reference>
<name>A0A7S3LST8_9STRA</name>
<dbReference type="InterPro" id="IPR006195">
    <property type="entry name" value="aa-tRNA-synth_II"/>
</dbReference>
<dbReference type="PANTHER" id="PTHR42753">
    <property type="entry name" value="MITOCHONDRIAL RIBOSOME PROTEIN L39/PROLYL-TRNA LIGASE FAMILY MEMBER"/>
    <property type="match status" value="1"/>
</dbReference>
<sequence length="452" mass="51215">MLRRSSIWMPMLKEAPSQAKLRSHQLLVRGGYFSQMASGIFSILPLGNRVLEKLEKVVDSEMQVVLGAQKTRLPILLSADSWRKTGRWDQTGDELFRLKDRRDNDFCLGPTHEETVTDLVASFGHLSHKQLPIKLYQITQKYRDEIRPRFGLMRGREFTMKDMYSFHADEEDIMRFYDNVCTSYENILKKLGLDFVKVRADTGNIGGNFSHEYHILADTGEDDLVCCDSGDYAANVELFEPEAKTSTDVFNLDCNCTESTCSCMGKGKLRIKKGIEVGHCFILGTKYSDTLKAIGVNADQKRFPLIMGCYGLGLSRLIAASVESYRYHASTTKVTADDAIVWPRAIAPYEMIIMTAPGKESERQKRKDIVEKDIVPYLSETVDINEVVLDDRWKESLGVKMAEAKLIGYIWVVLVGKKGIEVHHLPSSNIFSVQHASEIPSIISQFDDRIQK</sequence>
<dbReference type="EMBL" id="HBIN01011994">
    <property type="protein sequence ID" value="CAE0438793.1"/>
    <property type="molecule type" value="Transcribed_RNA"/>
</dbReference>
<dbReference type="PANTHER" id="PTHR42753:SF2">
    <property type="entry name" value="PROLINE--TRNA LIGASE"/>
    <property type="match status" value="1"/>
</dbReference>
<evidence type="ECO:0000256" key="1">
    <source>
        <dbReference type="ARBA" id="ARBA00012831"/>
    </source>
</evidence>
<dbReference type="Gene3D" id="3.40.50.800">
    <property type="entry name" value="Anticodon-binding domain"/>
    <property type="match status" value="1"/>
</dbReference>
<dbReference type="Gene3D" id="3.30.930.10">
    <property type="entry name" value="Bira Bifunctional Protein, Domain 2"/>
    <property type="match status" value="1"/>
</dbReference>
<dbReference type="CDD" id="cd00779">
    <property type="entry name" value="ProRS_core_prok"/>
    <property type="match status" value="1"/>
</dbReference>
<dbReference type="Pfam" id="PF00587">
    <property type="entry name" value="tRNA-synt_2b"/>
    <property type="match status" value="1"/>
</dbReference>
<evidence type="ECO:0000256" key="4">
    <source>
        <dbReference type="ARBA" id="ARBA00022840"/>
    </source>
</evidence>
<dbReference type="InterPro" id="IPR002314">
    <property type="entry name" value="aa-tRNA-synt_IIb"/>
</dbReference>
<dbReference type="FunFam" id="3.30.930.10:FF:000042">
    <property type="entry name" value="probable proline--tRNA ligase, mitochondrial"/>
    <property type="match status" value="1"/>
</dbReference>
<dbReference type="InterPro" id="IPR036621">
    <property type="entry name" value="Anticodon-bd_dom_sf"/>
</dbReference>
<dbReference type="GO" id="GO:0006433">
    <property type="term" value="P:prolyl-tRNA aminoacylation"/>
    <property type="evidence" value="ECO:0007669"/>
    <property type="project" value="InterPro"/>
</dbReference>
<dbReference type="AlphaFoldDB" id="A0A7S3LST8"/>
<dbReference type="PROSITE" id="PS50862">
    <property type="entry name" value="AA_TRNA_LIGASE_II"/>
    <property type="match status" value="1"/>
</dbReference>
<keyword evidence="6" id="KW-0030">Aminoacyl-tRNA synthetase</keyword>
<evidence type="ECO:0000313" key="11">
    <source>
        <dbReference type="EMBL" id="CAE0438793.1"/>
    </source>
</evidence>